<dbReference type="EMBL" id="VDMD01000004">
    <property type="protein sequence ID" value="TRM66239.1"/>
    <property type="molecule type" value="Genomic_DNA"/>
</dbReference>
<dbReference type="AlphaFoldDB" id="A0A550CNB2"/>
<feature type="compositionally biased region" description="Polar residues" evidence="1">
    <location>
        <begin position="1"/>
        <end position="16"/>
    </location>
</feature>
<evidence type="ECO:0008006" key="4">
    <source>
        <dbReference type="Google" id="ProtNLM"/>
    </source>
</evidence>
<sequence>MATSSSPITQVSQNAPSPHAGLQQPSLLTRLFLDLRGRRFEVERETIMSLPESVLLGLFPNGLVLSRQSVALADGAEGEEEEDVYPVDFDPDCFQYVLNFFRNAAEAFYGVGDQPGLLAAQQNLLEGSPTSDFSGQNPLLSKQAIIVLREELEYFSIPPKEGGASTDANGLANEVLLDIKRKCGDHLIEKRKIFTALQRNVNKENNVAEQHLIDMLCMSGFDRNDEWGFRALEPSRCCISSVALVLLHTGIKHHEDKPADIDYQQMMTAQKLLLFWRKPARKCWWDGLEVDLRDSADEKASPSIVKLWARRVWTLELSLI</sequence>
<dbReference type="SUPFAM" id="SSF54695">
    <property type="entry name" value="POZ domain"/>
    <property type="match status" value="1"/>
</dbReference>
<proteinExistence type="predicted"/>
<evidence type="ECO:0000313" key="3">
    <source>
        <dbReference type="Proteomes" id="UP000320762"/>
    </source>
</evidence>
<dbReference type="PANTHER" id="PTHR13384">
    <property type="entry name" value="G PATCH DOMAIN-CONTAINING PROTEIN 1"/>
    <property type="match status" value="1"/>
</dbReference>
<comment type="caution">
    <text evidence="2">The sequence shown here is derived from an EMBL/GenBank/DDBJ whole genome shotgun (WGS) entry which is preliminary data.</text>
</comment>
<reference evidence="2 3" key="1">
    <citation type="journal article" date="2019" name="New Phytol.">
        <title>Comparative genomics reveals unique wood-decay strategies and fruiting body development in the Schizophyllaceae.</title>
        <authorList>
            <person name="Almasi E."/>
            <person name="Sahu N."/>
            <person name="Krizsan K."/>
            <person name="Balint B."/>
            <person name="Kovacs G.M."/>
            <person name="Kiss B."/>
            <person name="Cseklye J."/>
            <person name="Drula E."/>
            <person name="Henrissat B."/>
            <person name="Nagy I."/>
            <person name="Chovatia M."/>
            <person name="Adam C."/>
            <person name="LaButti K."/>
            <person name="Lipzen A."/>
            <person name="Riley R."/>
            <person name="Grigoriev I.V."/>
            <person name="Nagy L.G."/>
        </authorList>
    </citation>
    <scope>NUCLEOTIDE SEQUENCE [LARGE SCALE GENOMIC DNA]</scope>
    <source>
        <strain evidence="2 3">NL-1724</strain>
    </source>
</reference>
<dbReference type="Gene3D" id="3.30.710.10">
    <property type="entry name" value="Potassium Channel Kv1.1, Chain A"/>
    <property type="match status" value="1"/>
</dbReference>
<feature type="region of interest" description="Disordered" evidence="1">
    <location>
        <begin position="1"/>
        <end position="22"/>
    </location>
</feature>
<dbReference type="GO" id="GO:0003723">
    <property type="term" value="F:RNA binding"/>
    <property type="evidence" value="ECO:0007669"/>
    <property type="project" value="TreeGrafter"/>
</dbReference>
<accession>A0A550CNB2</accession>
<dbReference type="STRING" id="97359.A0A550CNB2"/>
<organism evidence="2 3">
    <name type="scientific">Schizophyllum amplum</name>
    <dbReference type="NCBI Taxonomy" id="97359"/>
    <lineage>
        <taxon>Eukaryota</taxon>
        <taxon>Fungi</taxon>
        <taxon>Dikarya</taxon>
        <taxon>Basidiomycota</taxon>
        <taxon>Agaricomycotina</taxon>
        <taxon>Agaricomycetes</taxon>
        <taxon>Agaricomycetidae</taxon>
        <taxon>Agaricales</taxon>
        <taxon>Schizophyllaceae</taxon>
        <taxon>Schizophyllum</taxon>
    </lineage>
</organism>
<protein>
    <recommendedName>
        <fullName evidence="4">Phosphatase activator</fullName>
    </recommendedName>
</protein>
<evidence type="ECO:0000313" key="2">
    <source>
        <dbReference type="EMBL" id="TRM66239.1"/>
    </source>
</evidence>
<evidence type="ECO:0000256" key="1">
    <source>
        <dbReference type="SAM" id="MobiDB-lite"/>
    </source>
</evidence>
<gene>
    <name evidence="2" type="ORF">BD626DRAFT_199190</name>
</gene>
<keyword evidence="3" id="KW-1185">Reference proteome</keyword>
<dbReference type="GO" id="GO:0005634">
    <property type="term" value="C:nucleus"/>
    <property type="evidence" value="ECO:0007669"/>
    <property type="project" value="TreeGrafter"/>
</dbReference>
<dbReference type="Proteomes" id="UP000320762">
    <property type="component" value="Unassembled WGS sequence"/>
</dbReference>
<name>A0A550CNB2_9AGAR</name>
<dbReference type="OrthoDB" id="9451547at2759"/>
<dbReference type="InterPro" id="IPR011333">
    <property type="entry name" value="SKP1/BTB/POZ_sf"/>
</dbReference>
<dbReference type="PANTHER" id="PTHR13384:SF16">
    <property type="entry name" value="GROWTH REGULATION PROTEIN"/>
    <property type="match status" value="1"/>
</dbReference>